<evidence type="ECO:0000256" key="7">
    <source>
        <dbReference type="ARBA" id="ARBA00022989"/>
    </source>
</evidence>
<dbReference type="GeneID" id="105363228"/>
<evidence type="ECO:0000256" key="4">
    <source>
        <dbReference type="ARBA" id="ARBA00022692"/>
    </source>
</evidence>
<reference evidence="19" key="1">
    <citation type="submission" date="2025-08" db="UniProtKB">
        <authorList>
            <consortium name="RefSeq"/>
        </authorList>
    </citation>
    <scope>IDENTIFICATION</scope>
</reference>
<dbReference type="GO" id="GO:0015179">
    <property type="term" value="F:L-amino acid transmembrane transporter activity"/>
    <property type="evidence" value="ECO:0007669"/>
    <property type="project" value="TreeGrafter"/>
</dbReference>
<dbReference type="RefSeq" id="XP_011499165.1">
    <property type="nucleotide sequence ID" value="XM_011500863.1"/>
</dbReference>
<keyword evidence="12" id="KW-0739">Sodium transport</keyword>
<feature type="binding site" evidence="14">
    <location>
        <position position="30"/>
    </location>
    <ligand>
        <name>Na(+)</name>
        <dbReference type="ChEBI" id="CHEBI:29101"/>
        <label>1</label>
    </ligand>
</feature>
<name>A0AAJ6YJH3_9HYME</name>
<feature type="transmembrane region" description="Helical" evidence="17">
    <location>
        <begin position="388"/>
        <end position="408"/>
    </location>
</feature>
<feature type="transmembrane region" description="Helical" evidence="17">
    <location>
        <begin position="351"/>
        <end position="376"/>
    </location>
</feature>
<keyword evidence="10 17" id="KW-0472">Membrane</keyword>
<dbReference type="GO" id="GO:0089718">
    <property type="term" value="P:amino acid import across plasma membrane"/>
    <property type="evidence" value="ECO:0007669"/>
    <property type="project" value="TreeGrafter"/>
</dbReference>
<evidence type="ECO:0000256" key="5">
    <source>
        <dbReference type="ARBA" id="ARBA00022847"/>
    </source>
</evidence>
<dbReference type="PRINTS" id="PR00176">
    <property type="entry name" value="NANEUSMPORT"/>
</dbReference>
<feature type="binding site" evidence="14">
    <location>
        <position position="264"/>
    </location>
    <ligand>
        <name>Na(+)</name>
        <dbReference type="ChEBI" id="CHEBI:29101"/>
        <label>1</label>
    </ligand>
</feature>
<evidence type="ECO:0000256" key="2">
    <source>
        <dbReference type="ARBA" id="ARBA00006459"/>
    </source>
</evidence>
<dbReference type="CDD" id="cd10324">
    <property type="entry name" value="SLC6sbd"/>
    <property type="match status" value="1"/>
</dbReference>
<keyword evidence="14" id="KW-0479">Metal-binding</keyword>
<comment type="function">
    <text evidence="13">Unusual broad substrate spectrum amino acid:sodium cotransporter that promotes absorption of the D isomers of essential amino acids. Neutral amino acids are the preferred substrates, especially methionine and phenylalanine.</text>
</comment>
<evidence type="ECO:0000256" key="13">
    <source>
        <dbReference type="ARBA" id="ARBA00037785"/>
    </source>
</evidence>
<evidence type="ECO:0000256" key="6">
    <source>
        <dbReference type="ARBA" id="ARBA00022970"/>
    </source>
</evidence>
<keyword evidence="9" id="KW-0406">Ion transport</keyword>
<evidence type="ECO:0000313" key="19">
    <source>
        <dbReference type="RefSeq" id="XP_011499165.1"/>
    </source>
</evidence>
<evidence type="ECO:0000256" key="3">
    <source>
        <dbReference type="ARBA" id="ARBA00022448"/>
    </source>
</evidence>
<dbReference type="PANTHER" id="PTHR11616">
    <property type="entry name" value="SODIUM/CHLORIDE DEPENDENT TRANSPORTER"/>
    <property type="match status" value="1"/>
</dbReference>
<dbReference type="PROSITE" id="PS00610">
    <property type="entry name" value="NA_NEUROTRAN_SYMP_1"/>
    <property type="match status" value="1"/>
</dbReference>
<dbReference type="PROSITE" id="PS50267">
    <property type="entry name" value="NA_NEUROTRAN_SYMP_3"/>
    <property type="match status" value="1"/>
</dbReference>
<comment type="subcellular location">
    <subcellularLocation>
        <location evidence="1">Membrane</location>
        <topology evidence="1">Multi-pass membrane protein</topology>
    </subcellularLocation>
</comment>
<dbReference type="GO" id="GO:0005283">
    <property type="term" value="F:amino acid:sodium symporter activity"/>
    <property type="evidence" value="ECO:0007669"/>
    <property type="project" value="TreeGrafter"/>
</dbReference>
<feature type="transmembrane region" description="Helical" evidence="17">
    <location>
        <begin position="462"/>
        <end position="484"/>
    </location>
</feature>
<keyword evidence="3 16" id="KW-0813">Transport</keyword>
<evidence type="ECO:0000256" key="15">
    <source>
        <dbReference type="PIRSR" id="PIRSR600175-2"/>
    </source>
</evidence>
<comment type="similarity">
    <text evidence="2 16">Belongs to the sodium:neurotransmitter symporter (SNF) (TC 2.A.22) family.</text>
</comment>
<dbReference type="Pfam" id="PF00209">
    <property type="entry name" value="SNF"/>
    <property type="match status" value="1"/>
</dbReference>
<evidence type="ECO:0000256" key="8">
    <source>
        <dbReference type="ARBA" id="ARBA00023053"/>
    </source>
</evidence>
<evidence type="ECO:0000256" key="11">
    <source>
        <dbReference type="ARBA" id="ARBA00023180"/>
    </source>
</evidence>
<feature type="transmembrane region" description="Helical" evidence="17">
    <location>
        <begin position="47"/>
        <end position="68"/>
    </location>
</feature>
<keyword evidence="7 17" id="KW-1133">Transmembrane helix</keyword>
<keyword evidence="11" id="KW-0325">Glycoprotein</keyword>
<proteinExistence type="inferred from homology"/>
<organism evidence="18 19">
    <name type="scientific">Ceratosolen solmsi marchali</name>
    <dbReference type="NCBI Taxonomy" id="326594"/>
    <lineage>
        <taxon>Eukaryota</taxon>
        <taxon>Metazoa</taxon>
        <taxon>Ecdysozoa</taxon>
        <taxon>Arthropoda</taxon>
        <taxon>Hexapoda</taxon>
        <taxon>Insecta</taxon>
        <taxon>Pterygota</taxon>
        <taxon>Neoptera</taxon>
        <taxon>Endopterygota</taxon>
        <taxon>Hymenoptera</taxon>
        <taxon>Apocrita</taxon>
        <taxon>Proctotrupomorpha</taxon>
        <taxon>Chalcidoidea</taxon>
        <taxon>Agaonidae</taxon>
        <taxon>Agaoninae</taxon>
        <taxon>Ceratosolen</taxon>
    </lineage>
</organism>
<evidence type="ECO:0000313" key="18">
    <source>
        <dbReference type="Proteomes" id="UP000695007"/>
    </source>
</evidence>
<dbReference type="NCBIfam" id="NF037979">
    <property type="entry name" value="Na_transp"/>
    <property type="match status" value="1"/>
</dbReference>
<feature type="transmembrane region" description="Helical" evidence="17">
    <location>
        <begin position="17"/>
        <end position="35"/>
    </location>
</feature>
<dbReference type="PANTHER" id="PTHR11616:SF321">
    <property type="entry name" value="SODIUM-DEPENDENT NUTRIENT AMINO ACID TRANSPORTER 1-RELATED"/>
    <property type="match status" value="1"/>
</dbReference>
<feature type="transmembrane region" description="Helical" evidence="17">
    <location>
        <begin position="499"/>
        <end position="524"/>
    </location>
</feature>
<protein>
    <recommendedName>
        <fullName evidence="16">Transporter</fullName>
    </recommendedName>
</protein>
<dbReference type="GO" id="GO:0046872">
    <property type="term" value="F:metal ion binding"/>
    <property type="evidence" value="ECO:0007669"/>
    <property type="project" value="UniProtKB-KW"/>
</dbReference>
<feature type="transmembrane region" description="Helical" evidence="17">
    <location>
        <begin position="253"/>
        <end position="275"/>
    </location>
</feature>
<feature type="disulfide bond" evidence="15">
    <location>
        <begin position="128"/>
        <end position="136"/>
    </location>
</feature>
<keyword evidence="4 16" id="KW-0812">Transmembrane</keyword>
<evidence type="ECO:0000256" key="9">
    <source>
        <dbReference type="ARBA" id="ARBA00023065"/>
    </source>
</evidence>
<keyword evidence="18" id="KW-1185">Reference proteome</keyword>
<evidence type="ECO:0000256" key="14">
    <source>
        <dbReference type="PIRSR" id="PIRSR600175-1"/>
    </source>
</evidence>
<evidence type="ECO:0000256" key="17">
    <source>
        <dbReference type="SAM" id="Phobius"/>
    </source>
</evidence>
<evidence type="ECO:0000256" key="1">
    <source>
        <dbReference type="ARBA" id="ARBA00004141"/>
    </source>
</evidence>
<dbReference type="PROSITE" id="PS00754">
    <property type="entry name" value="NA_NEUROTRAN_SYMP_2"/>
    <property type="match status" value="1"/>
</dbReference>
<accession>A0AAJ6YJH3</accession>
<dbReference type="KEGG" id="csol:105363228"/>
<evidence type="ECO:0000256" key="10">
    <source>
        <dbReference type="ARBA" id="ARBA00023136"/>
    </source>
</evidence>
<feature type="transmembrane region" description="Helical" evidence="17">
    <location>
        <begin position="183"/>
        <end position="202"/>
    </location>
</feature>
<dbReference type="SUPFAM" id="SSF161070">
    <property type="entry name" value="SNF-like"/>
    <property type="match status" value="1"/>
</dbReference>
<evidence type="ECO:0000256" key="16">
    <source>
        <dbReference type="RuleBase" id="RU003732"/>
    </source>
</evidence>
<feature type="transmembrane region" description="Helical" evidence="17">
    <location>
        <begin position="420"/>
        <end position="442"/>
    </location>
</feature>
<feature type="binding site" evidence="14">
    <location>
        <position position="367"/>
    </location>
    <ligand>
        <name>Na(+)</name>
        <dbReference type="ChEBI" id="CHEBI:29101"/>
        <label>1</label>
    </ligand>
</feature>
<sequence>MAEPEHDRAQWSSDHEFLFSCIAMSIGLGNVWRFPFTAYENGGGAFLIPYIIILFLVGKPYYLLEMLLGQFSSRSALKVWDMVPAFKGIGIAQIIILSALASYYCSLMALTLFYLIASLQSELPWSKCRPEWGTNCIDSSFTKNSSNLDDWIRKSSAELFFYKEVIHEKANILDGLGTPDWHLSIYLALSWLCVLLVVVQGVKSSGKAAYFLALFPYVIMIALLIRAVTLEGATTGILYFIRPNWSKLFQADVWYAAVTQCFFSLTVCFGPIIMFSSHNKFNHDVYRDAQIVTSLDTLTSLMAGFTIFGILGNLAHELGTDDISNVVRSGSGLAFISYPDAIAKFSQLPQFFSIIFFVMMFVLGVGSEAALTSSIITVLHDQFPHCRLWPLACIVVALEFLIGLIYVTPGGQFMITFVDFYATSFVAFVPAIFELMAIFYIYGHKNFLADVEFMLKRKLSMFWLICWKFVTPILIGIIFSYSIINHKLLTYNNVYYPHFVYIIGWILFSFALLQIPLWMTIAFFKNRSYTYPDIFKRAFEPCNSWGPKNQEIRKKWIEFRNATI</sequence>
<evidence type="ECO:0000256" key="12">
    <source>
        <dbReference type="ARBA" id="ARBA00023201"/>
    </source>
</evidence>
<feature type="binding site" evidence="14">
    <location>
        <position position="363"/>
    </location>
    <ligand>
        <name>Na(+)</name>
        <dbReference type="ChEBI" id="CHEBI:29101"/>
        <label>1</label>
    </ligand>
</feature>
<keyword evidence="15" id="KW-1015">Disulfide bond</keyword>
<feature type="transmembrane region" description="Helical" evidence="17">
    <location>
        <begin position="89"/>
        <end position="117"/>
    </location>
</feature>
<feature type="transmembrane region" description="Helical" evidence="17">
    <location>
        <begin position="214"/>
        <end position="241"/>
    </location>
</feature>
<dbReference type="AlphaFoldDB" id="A0AAJ6YJH3"/>
<dbReference type="GO" id="GO:0005886">
    <property type="term" value="C:plasma membrane"/>
    <property type="evidence" value="ECO:0007669"/>
    <property type="project" value="TreeGrafter"/>
</dbReference>
<dbReference type="Proteomes" id="UP000695007">
    <property type="component" value="Unplaced"/>
</dbReference>
<keyword evidence="6" id="KW-0029">Amino-acid transport</keyword>
<keyword evidence="8 14" id="KW-0915">Sodium</keyword>
<dbReference type="InterPro" id="IPR037272">
    <property type="entry name" value="SNS_sf"/>
</dbReference>
<keyword evidence="5 16" id="KW-0769">Symport</keyword>
<feature type="transmembrane region" description="Helical" evidence="17">
    <location>
        <begin position="295"/>
        <end position="315"/>
    </location>
</feature>
<dbReference type="InterPro" id="IPR000175">
    <property type="entry name" value="Na/ntran_symport"/>
</dbReference>
<gene>
    <name evidence="19" type="primary">LOC105363228</name>
</gene>